<evidence type="ECO:0000313" key="2">
    <source>
        <dbReference type="Proteomes" id="UP000193224"/>
    </source>
</evidence>
<dbReference type="Proteomes" id="UP000193224">
    <property type="component" value="Unassembled WGS sequence"/>
</dbReference>
<dbReference type="AlphaFoldDB" id="A0A1X7BWF1"/>
<gene>
    <name evidence="1" type="ORF">ROA7745_03830</name>
</gene>
<sequence>MKHNLIRVGKSLQIWMGVRCQLVISHSASSIKQAEAANLIGAASKKFSKMRIIHRGRA</sequence>
<reference evidence="1 2" key="1">
    <citation type="submission" date="2017-03" db="EMBL/GenBank/DDBJ databases">
        <authorList>
            <person name="Afonso C.L."/>
            <person name="Miller P.J."/>
            <person name="Scott M.A."/>
            <person name="Spackman E."/>
            <person name="Goraichik I."/>
            <person name="Dimitrov K.M."/>
            <person name="Suarez D.L."/>
            <person name="Swayne D.E."/>
        </authorList>
    </citation>
    <scope>NUCLEOTIDE SEQUENCE [LARGE SCALE GENOMIC DNA]</scope>
    <source>
        <strain evidence="1 2">CECT 7745</strain>
    </source>
</reference>
<accession>A0A1X7BWF1</accession>
<organism evidence="1 2">
    <name type="scientific">Roseovarius aestuarii</name>
    <dbReference type="NCBI Taxonomy" id="475083"/>
    <lineage>
        <taxon>Bacteria</taxon>
        <taxon>Pseudomonadati</taxon>
        <taxon>Pseudomonadota</taxon>
        <taxon>Alphaproteobacteria</taxon>
        <taxon>Rhodobacterales</taxon>
        <taxon>Roseobacteraceae</taxon>
        <taxon>Roseovarius</taxon>
    </lineage>
</organism>
<proteinExistence type="predicted"/>
<dbReference type="EMBL" id="FWXB01000018">
    <property type="protein sequence ID" value="SMC13968.1"/>
    <property type="molecule type" value="Genomic_DNA"/>
</dbReference>
<keyword evidence="2" id="KW-1185">Reference proteome</keyword>
<protein>
    <submittedName>
        <fullName evidence="1">Uncharacterized protein</fullName>
    </submittedName>
</protein>
<name>A0A1X7BWF1_9RHOB</name>
<evidence type="ECO:0000313" key="1">
    <source>
        <dbReference type="EMBL" id="SMC13968.1"/>
    </source>
</evidence>